<dbReference type="Gene3D" id="3.30.420.140">
    <property type="entry name" value="YqgF/RNase H-like domain"/>
    <property type="match status" value="1"/>
</dbReference>
<dbReference type="InterPro" id="IPR037027">
    <property type="entry name" value="YqgF/RNaseH-like_dom_sf"/>
</dbReference>
<keyword evidence="2 5" id="KW-0690">Ribosome biogenesis</keyword>
<dbReference type="SMART" id="SM00732">
    <property type="entry name" value="YqgFc"/>
    <property type="match status" value="1"/>
</dbReference>
<comment type="subcellular location">
    <subcellularLocation>
        <location evidence="5">Cytoplasm</location>
    </subcellularLocation>
</comment>
<accession>A0ABW3TL29</accession>
<dbReference type="InterPro" id="IPR006641">
    <property type="entry name" value="YqgF/RNaseH-like_dom"/>
</dbReference>
<dbReference type="EMBL" id="JBHTLY010000001">
    <property type="protein sequence ID" value="MFD1200768.1"/>
    <property type="molecule type" value="Genomic_DNA"/>
</dbReference>
<evidence type="ECO:0000256" key="5">
    <source>
        <dbReference type="HAMAP-Rule" id="MF_00651"/>
    </source>
</evidence>
<dbReference type="InterPro" id="IPR005227">
    <property type="entry name" value="YqgF"/>
</dbReference>
<keyword evidence="9" id="KW-1185">Reference proteome</keyword>
<dbReference type="HAMAP" id="MF_00651">
    <property type="entry name" value="Nuclease_YqgF"/>
    <property type="match status" value="1"/>
</dbReference>
<sequence>MRAGVRLGVDVGKARVGVARSDLHGMLATPVETVKRETASADSAGADLARIAEIAGELGAVEVIVGLPLNLRGERTPSTDDAVAFAERLATLLAGFAAVRLVDERLSTVSAQGQLRQAGRNTKNSRGVIDQAAAVVILQHALDVERNRNEPPGELVTPAEALRRNEEAP</sequence>
<proteinExistence type="inferred from homology"/>
<feature type="region of interest" description="Disordered" evidence="6">
    <location>
        <begin position="148"/>
        <end position="169"/>
    </location>
</feature>
<dbReference type="PANTHER" id="PTHR33317:SF4">
    <property type="entry name" value="POLYNUCLEOTIDYL TRANSFERASE, RIBONUCLEASE H-LIKE SUPERFAMILY PROTEIN"/>
    <property type="match status" value="1"/>
</dbReference>
<evidence type="ECO:0000256" key="6">
    <source>
        <dbReference type="SAM" id="MobiDB-lite"/>
    </source>
</evidence>
<organism evidence="8 9">
    <name type="scientific">Leucobacter albus</name>
    <dbReference type="NCBI Taxonomy" id="272210"/>
    <lineage>
        <taxon>Bacteria</taxon>
        <taxon>Bacillati</taxon>
        <taxon>Actinomycetota</taxon>
        <taxon>Actinomycetes</taxon>
        <taxon>Micrococcales</taxon>
        <taxon>Microbacteriaceae</taxon>
        <taxon>Leucobacter</taxon>
    </lineage>
</organism>
<protein>
    <recommendedName>
        <fullName evidence="5">Putative pre-16S rRNA nuclease</fullName>
        <ecNumber evidence="5">3.1.-.-</ecNumber>
    </recommendedName>
</protein>
<evidence type="ECO:0000256" key="1">
    <source>
        <dbReference type="ARBA" id="ARBA00022490"/>
    </source>
</evidence>
<keyword evidence="4 5" id="KW-0378">Hydrolase</keyword>
<gene>
    <name evidence="8" type="primary">ruvX</name>
    <name evidence="8" type="ORF">ACFQ3U_02520</name>
</gene>
<dbReference type="PANTHER" id="PTHR33317">
    <property type="entry name" value="POLYNUCLEOTIDYL TRANSFERASE, RIBONUCLEASE H-LIKE SUPERFAMILY PROTEIN"/>
    <property type="match status" value="1"/>
</dbReference>
<dbReference type="NCBIfam" id="TIGR00250">
    <property type="entry name" value="RNAse_H_YqgF"/>
    <property type="match status" value="1"/>
</dbReference>
<keyword evidence="3 5" id="KW-0540">Nuclease</keyword>
<keyword evidence="1 5" id="KW-0963">Cytoplasm</keyword>
<evidence type="ECO:0000259" key="7">
    <source>
        <dbReference type="SMART" id="SM00732"/>
    </source>
</evidence>
<evidence type="ECO:0000313" key="8">
    <source>
        <dbReference type="EMBL" id="MFD1200768.1"/>
    </source>
</evidence>
<comment type="function">
    <text evidence="5">Could be a nuclease involved in processing of the 5'-end of pre-16S rRNA.</text>
</comment>
<dbReference type="EC" id="3.1.-.-" evidence="5"/>
<evidence type="ECO:0000256" key="4">
    <source>
        <dbReference type="ARBA" id="ARBA00022801"/>
    </source>
</evidence>
<dbReference type="Pfam" id="PF03652">
    <property type="entry name" value="RuvX"/>
    <property type="match status" value="1"/>
</dbReference>
<evidence type="ECO:0000313" key="9">
    <source>
        <dbReference type="Proteomes" id="UP001597181"/>
    </source>
</evidence>
<name>A0ABW3TL29_9MICO</name>
<evidence type="ECO:0000256" key="3">
    <source>
        <dbReference type="ARBA" id="ARBA00022722"/>
    </source>
</evidence>
<reference evidence="9" key="1">
    <citation type="journal article" date="2019" name="Int. J. Syst. Evol. Microbiol.">
        <title>The Global Catalogue of Microorganisms (GCM) 10K type strain sequencing project: providing services to taxonomists for standard genome sequencing and annotation.</title>
        <authorList>
            <consortium name="The Broad Institute Genomics Platform"/>
            <consortium name="The Broad Institute Genome Sequencing Center for Infectious Disease"/>
            <person name="Wu L."/>
            <person name="Ma J."/>
        </authorList>
    </citation>
    <scope>NUCLEOTIDE SEQUENCE [LARGE SCALE GENOMIC DNA]</scope>
    <source>
        <strain evidence="9">CCUG 50213</strain>
    </source>
</reference>
<comment type="caution">
    <text evidence="8">The sequence shown here is derived from an EMBL/GenBank/DDBJ whole genome shotgun (WGS) entry which is preliminary data.</text>
</comment>
<comment type="similarity">
    <text evidence="5">Belongs to the YqgF HJR family.</text>
</comment>
<evidence type="ECO:0000256" key="2">
    <source>
        <dbReference type="ARBA" id="ARBA00022517"/>
    </source>
</evidence>
<dbReference type="CDD" id="cd16964">
    <property type="entry name" value="YqgF"/>
    <property type="match status" value="1"/>
</dbReference>
<feature type="domain" description="YqgF/RNase H-like" evidence="7">
    <location>
        <begin position="4"/>
        <end position="111"/>
    </location>
</feature>
<dbReference type="Proteomes" id="UP001597181">
    <property type="component" value="Unassembled WGS sequence"/>
</dbReference>
<dbReference type="SUPFAM" id="SSF53098">
    <property type="entry name" value="Ribonuclease H-like"/>
    <property type="match status" value="1"/>
</dbReference>
<dbReference type="RefSeq" id="WP_343959281.1">
    <property type="nucleotide sequence ID" value="NZ_BAAAKZ010000003.1"/>
</dbReference>
<dbReference type="InterPro" id="IPR012337">
    <property type="entry name" value="RNaseH-like_sf"/>
</dbReference>